<dbReference type="RefSeq" id="WP_277898983.1">
    <property type="nucleotide sequence ID" value="NZ_JAPMUA010000002.1"/>
</dbReference>
<name>A0ABT6FR95_9FLAO</name>
<comment type="caution">
    <text evidence="2">The sequence shown here is derived from an EMBL/GenBank/DDBJ whole genome shotgun (WGS) entry which is preliminary data.</text>
</comment>
<organism evidence="2 3">
    <name type="scientific">Galbibacter pacificus</name>
    <dbReference type="NCBI Taxonomy" id="2996052"/>
    <lineage>
        <taxon>Bacteria</taxon>
        <taxon>Pseudomonadati</taxon>
        <taxon>Bacteroidota</taxon>
        <taxon>Flavobacteriia</taxon>
        <taxon>Flavobacteriales</taxon>
        <taxon>Flavobacteriaceae</taxon>
        <taxon>Galbibacter</taxon>
    </lineage>
</organism>
<accession>A0ABT6FR95</accession>
<keyword evidence="1" id="KW-0472">Membrane</keyword>
<dbReference type="EMBL" id="JAPMUA010000002">
    <property type="protein sequence ID" value="MDG3585761.1"/>
    <property type="molecule type" value="Genomic_DNA"/>
</dbReference>
<evidence type="ECO:0008006" key="4">
    <source>
        <dbReference type="Google" id="ProtNLM"/>
    </source>
</evidence>
<sequence length="83" mass="9638">MNNTVDIWQWLVQQAPVVVVMGVAIYYLAKKLTKAEDDKDTLAKDVIRLTAIWEERLNDSKEADKEILNVLLQIKEIVQKNNR</sequence>
<feature type="transmembrane region" description="Helical" evidence="1">
    <location>
        <begin position="12"/>
        <end position="29"/>
    </location>
</feature>
<keyword evidence="3" id="KW-1185">Reference proteome</keyword>
<evidence type="ECO:0000313" key="3">
    <source>
        <dbReference type="Proteomes" id="UP001153642"/>
    </source>
</evidence>
<protein>
    <recommendedName>
        <fullName evidence="4">Phage holin</fullName>
    </recommendedName>
</protein>
<dbReference type="Proteomes" id="UP001153642">
    <property type="component" value="Unassembled WGS sequence"/>
</dbReference>
<reference evidence="2" key="1">
    <citation type="submission" date="2022-11" db="EMBL/GenBank/DDBJ databases">
        <title>High-quality draft genome sequence of Galbibacter sp. strain CMA-7.</title>
        <authorList>
            <person name="Wei L."/>
            <person name="Dong C."/>
            <person name="Shao Z."/>
        </authorList>
    </citation>
    <scope>NUCLEOTIDE SEQUENCE</scope>
    <source>
        <strain evidence="2">CMA-7</strain>
    </source>
</reference>
<proteinExistence type="predicted"/>
<gene>
    <name evidence="2" type="ORF">OSR52_07755</name>
</gene>
<keyword evidence="1" id="KW-1133">Transmembrane helix</keyword>
<keyword evidence="1" id="KW-0812">Transmembrane</keyword>
<evidence type="ECO:0000313" key="2">
    <source>
        <dbReference type="EMBL" id="MDG3585761.1"/>
    </source>
</evidence>
<evidence type="ECO:0000256" key="1">
    <source>
        <dbReference type="SAM" id="Phobius"/>
    </source>
</evidence>